<evidence type="ECO:0000313" key="1">
    <source>
        <dbReference type="EMBL" id="OIJ40421.1"/>
    </source>
</evidence>
<gene>
    <name evidence="1" type="ORF">LO55_1272</name>
</gene>
<evidence type="ECO:0000313" key="2">
    <source>
        <dbReference type="Proteomes" id="UP000180246"/>
    </source>
</evidence>
<dbReference type="Proteomes" id="UP000180246">
    <property type="component" value="Unassembled WGS sequence"/>
</dbReference>
<dbReference type="EMBL" id="JRYB01000001">
    <property type="protein sequence ID" value="OIJ40421.1"/>
    <property type="molecule type" value="Genomic_DNA"/>
</dbReference>
<protein>
    <submittedName>
        <fullName evidence="1">Uncharacterized protein</fullName>
    </submittedName>
</protein>
<dbReference type="AlphaFoldDB" id="A0A1S2N5T2"/>
<sequence length="225" mass="25486">MVRRDEQVFLYSCYTARFFEIVRGGTLISARRRKLLDSHSRAYVVGNGRRTGNEYLVGYCLRSGKVLGRHTSNHPSKVAIPNSMVTRLSDKRGRGVIHHNHPGGSSLSSGDLRNLAHLPGTLFKYAHGHSGEWYRAETLRKRDFARLLEAGYMKFAKVRVEPGMMKSIPNEFVNHILNLGYDRAKLIRYTYELSREQKLRYNLVPSADIEVLINAVVIGVAQKGA</sequence>
<accession>A0A1S2N5T2</accession>
<proteinExistence type="predicted"/>
<reference evidence="1 2" key="1">
    <citation type="submission" date="2014-10" db="EMBL/GenBank/DDBJ databases">
        <authorList>
            <person name="Seo M.-J."/>
            <person name="Seok Y.J."/>
            <person name="Cha I.-T."/>
        </authorList>
    </citation>
    <scope>NUCLEOTIDE SEQUENCE [LARGE SCALE GENOMIC DNA]</scope>
    <source>
        <strain evidence="1 2">NEU</strain>
    </source>
</reference>
<comment type="caution">
    <text evidence="1">The sequence shown here is derived from an EMBL/GenBank/DDBJ whole genome shotgun (WGS) entry which is preliminary data.</text>
</comment>
<organism evidence="1 2">
    <name type="scientific">Massilia timonae</name>
    <dbReference type="NCBI Taxonomy" id="47229"/>
    <lineage>
        <taxon>Bacteria</taxon>
        <taxon>Pseudomonadati</taxon>
        <taxon>Pseudomonadota</taxon>
        <taxon>Betaproteobacteria</taxon>
        <taxon>Burkholderiales</taxon>
        <taxon>Oxalobacteraceae</taxon>
        <taxon>Telluria group</taxon>
        <taxon>Massilia</taxon>
    </lineage>
</organism>
<name>A0A1S2N5T2_9BURK</name>